<accession>A0A378JT42</accession>
<dbReference type="EMBL" id="UGNV01000002">
    <property type="protein sequence ID" value="STX55448.1"/>
    <property type="molecule type" value="Genomic_DNA"/>
</dbReference>
<dbReference type="AlphaFoldDB" id="A0A378JT42"/>
<evidence type="ECO:0000313" key="2">
    <source>
        <dbReference type="Proteomes" id="UP000254968"/>
    </source>
</evidence>
<name>A0A378JT42_9GAMM</name>
<reference evidence="1 2" key="1">
    <citation type="submission" date="2018-06" db="EMBL/GenBank/DDBJ databases">
        <authorList>
            <consortium name="Pathogen Informatics"/>
            <person name="Doyle S."/>
        </authorList>
    </citation>
    <scope>NUCLEOTIDE SEQUENCE [LARGE SCALE GENOMIC DNA]</scope>
    <source>
        <strain evidence="1 2">NCTC13315</strain>
    </source>
</reference>
<gene>
    <name evidence="1" type="ORF">NCTC13315_02820</name>
</gene>
<keyword evidence="2" id="KW-1185">Reference proteome</keyword>
<sequence length="67" mass="7271">MTRHTGLKVLTGVVVLLVLVVLSNGKPTSPKPEATESVNNVNQAIASQFNDNIRDVSARLLEDEKKD</sequence>
<evidence type="ECO:0000313" key="1">
    <source>
        <dbReference type="EMBL" id="STX55448.1"/>
    </source>
</evidence>
<dbReference type="Proteomes" id="UP000254968">
    <property type="component" value="Unassembled WGS sequence"/>
</dbReference>
<proteinExistence type="predicted"/>
<protein>
    <submittedName>
        <fullName evidence="1">Exported membrane protein</fullName>
    </submittedName>
</protein>
<organism evidence="1 2">
    <name type="scientific">Legionella beliardensis</name>
    <dbReference type="NCBI Taxonomy" id="91822"/>
    <lineage>
        <taxon>Bacteria</taxon>
        <taxon>Pseudomonadati</taxon>
        <taxon>Pseudomonadota</taxon>
        <taxon>Gammaproteobacteria</taxon>
        <taxon>Legionellales</taxon>
        <taxon>Legionellaceae</taxon>
        <taxon>Legionella</taxon>
    </lineage>
</organism>